<dbReference type="InterPro" id="IPR043502">
    <property type="entry name" value="DNA/RNA_pol_sf"/>
</dbReference>
<dbReference type="Proteomes" id="UP001627154">
    <property type="component" value="Unassembled WGS sequence"/>
</dbReference>
<accession>A0ABD2W9T4</accession>
<proteinExistence type="predicted"/>
<evidence type="ECO:0000313" key="1">
    <source>
        <dbReference type="EMBL" id="KAL3389657.1"/>
    </source>
</evidence>
<dbReference type="GO" id="GO:0071897">
    <property type="term" value="P:DNA biosynthetic process"/>
    <property type="evidence" value="ECO:0007669"/>
    <property type="project" value="UniProtKB-ARBA"/>
</dbReference>
<name>A0ABD2W9T4_9HYME</name>
<evidence type="ECO:0000313" key="2">
    <source>
        <dbReference type="Proteomes" id="UP001627154"/>
    </source>
</evidence>
<protein>
    <submittedName>
        <fullName evidence="1">Uncharacterized protein</fullName>
    </submittedName>
</protein>
<reference evidence="1 2" key="1">
    <citation type="journal article" date="2024" name="bioRxiv">
        <title>A reference genome for Trichogramma kaykai: A tiny desert-dwelling parasitoid wasp with competing sex-ratio distorters.</title>
        <authorList>
            <person name="Culotta J."/>
            <person name="Lindsey A.R."/>
        </authorList>
    </citation>
    <scope>NUCLEOTIDE SEQUENCE [LARGE SCALE GENOMIC DNA]</scope>
    <source>
        <strain evidence="1 2">KSX58</strain>
    </source>
</reference>
<gene>
    <name evidence="1" type="ORF">TKK_015845</name>
</gene>
<dbReference type="PANTHER" id="PTHR47331:SF5">
    <property type="entry name" value="RIBONUCLEASE H"/>
    <property type="match status" value="1"/>
</dbReference>
<dbReference type="PANTHER" id="PTHR47331">
    <property type="entry name" value="PHD-TYPE DOMAIN-CONTAINING PROTEIN"/>
    <property type="match status" value="1"/>
</dbReference>
<dbReference type="SUPFAM" id="SSF56672">
    <property type="entry name" value="DNA/RNA polymerases"/>
    <property type="match status" value="1"/>
</dbReference>
<dbReference type="AlphaFoldDB" id="A0ABD2W9T4"/>
<keyword evidence="2" id="KW-1185">Reference proteome</keyword>
<sequence length="221" mass="25236">MDRLVSCRFAEKVSDVESRNRVWYIPHFGVQNVNKPGRVRLVFDAAAKSGNNSLNMLLPGLDLLKSLVGFFMRFRQFAYAVTSDIKDMFMGIEIIEQDRDEQRFLWQGKDRDREPDVYRMRVLLFGATSSTSTAIYVKNINASKFAPIYPIASKKIIHNCYTDVYLDSLPSEEEAIEVGNQVKWINSLAEFKMHKWASNNSRVKIAISPEEASGTAESSTY</sequence>
<dbReference type="EMBL" id="JBJJXI010000123">
    <property type="protein sequence ID" value="KAL3389657.1"/>
    <property type="molecule type" value="Genomic_DNA"/>
</dbReference>
<comment type="caution">
    <text evidence="1">The sequence shown here is derived from an EMBL/GenBank/DDBJ whole genome shotgun (WGS) entry which is preliminary data.</text>
</comment>
<organism evidence="1 2">
    <name type="scientific">Trichogramma kaykai</name>
    <dbReference type="NCBI Taxonomy" id="54128"/>
    <lineage>
        <taxon>Eukaryota</taxon>
        <taxon>Metazoa</taxon>
        <taxon>Ecdysozoa</taxon>
        <taxon>Arthropoda</taxon>
        <taxon>Hexapoda</taxon>
        <taxon>Insecta</taxon>
        <taxon>Pterygota</taxon>
        <taxon>Neoptera</taxon>
        <taxon>Endopterygota</taxon>
        <taxon>Hymenoptera</taxon>
        <taxon>Apocrita</taxon>
        <taxon>Proctotrupomorpha</taxon>
        <taxon>Chalcidoidea</taxon>
        <taxon>Trichogrammatidae</taxon>
        <taxon>Trichogramma</taxon>
    </lineage>
</organism>